<dbReference type="HOGENOM" id="CLU_482783_0_0_1"/>
<dbReference type="RefSeq" id="XP_001032969.1">
    <property type="nucleotide sequence ID" value="XM_001032969.1"/>
</dbReference>
<dbReference type="EMBL" id="GG662622">
    <property type="protein sequence ID" value="EAR85306.1"/>
    <property type="molecule type" value="Genomic_DNA"/>
</dbReference>
<reference evidence="3" key="1">
    <citation type="journal article" date="2006" name="PLoS Biol.">
        <title>Macronuclear genome sequence of the ciliate Tetrahymena thermophila, a model eukaryote.</title>
        <authorList>
            <person name="Eisen J.A."/>
            <person name="Coyne R.S."/>
            <person name="Wu M."/>
            <person name="Wu D."/>
            <person name="Thiagarajan M."/>
            <person name="Wortman J.R."/>
            <person name="Badger J.H."/>
            <person name="Ren Q."/>
            <person name="Amedeo P."/>
            <person name="Jones K.M."/>
            <person name="Tallon L.J."/>
            <person name="Delcher A.L."/>
            <person name="Salzberg S.L."/>
            <person name="Silva J.C."/>
            <person name="Haas B.J."/>
            <person name="Majoros W.H."/>
            <person name="Farzad M."/>
            <person name="Carlton J.M."/>
            <person name="Smith R.K. Jr."/>
            <person name="Garg J."/>
            <person name="Pearlman R.E."/>
            <person name="Karrer K.M."/>
            <person name="Sun L."/>
            <person name="Manning G."/>
            <person name="Elde N.C."/>
            <person name="Turkewitz A.P."/>
            <person name="Asai D.J."/>
            <person name="Wilkes D.E."/>
            <person name="Wang Y."/>
            <person name="Cai H."/>
            <person name="Collins K."/>
            <person name="Stewart B.A."/>
            <person name="Lee S.R."/>
            <person name="Wilamowska K."/>
            <person name="Weinberg Z."/>
            <person name="Ruzzo W.L."/>
            <person name="Wloga D."/>
            <person name="Gaertig J."/>
            <person name="Frankel J."/>
            <person name="Tsao C.-C."/>
            <person name="Gorovsky M.A."/>
            <person name="Keeling P.J."/>
            <person name="Waller R.F."/>
            <person name="Patron N.J."/>
            <person name="Cherry J.M."/>
            <person name="Stover N.A."/>
            <person name="Krieger C.J."/>
            <person name="del Toro C."/>
            <person name="Ryder H.F."/>
            <person name="Williamson S.C."/>
            <person name="Barbeau R.A."/>
            <person name="Hamilton E.P."/>
            <person name="Orias E."/>
        </authorList>
    </citation>
    <scope>NUCLEOTIDE SEQUENCE [LARGE SCALE GENOMIC DNA]</scope>
    <source>
        <strain evidence="3">SB210</strain>
    </source>
</reference>
<gene>
    <name evidence="2" type="ORF">TTHERM_00470790</name>
</gene>
<proteinExistence type="predicted"/>
<feature type="compositionally biased region" description="Basic residues" evidence="1">
    <location>
        <begin position="76"/>
        <end position="97"/>
    </location>
</feature>
<sequence>MDMLQNSDFFFVVESFKIFFEKVLTAIHDPKGIAIQEWLKFKDKLTAKDATPSSIYCYAHQLVISESQQQGENIVKLKRQSSRRNSKKANTPRKITRRNSFGSESPLNKNDSLPKDEGSLALATNTVSNPSNFSAATQAQAGNGSQQSEKMNQYSPWIDNDRKKNPSPAKRITTNEIQQVKGLDELSKIKDTKLTEQQETTRKLLLEKVKKCVEQFQKDSTSLDLINDRSFQTQTMIITDSSKRKVYDRGIKRQDSKFIREFSIYKKNNPNAVQGNTPGSKEPTSQFAKEFQKDQPDQFAPTALQPSSNAGANAGNNNILLGLQIDYIKSKNNPTQPDFYSTAGYGVLGAGNTGGITGLLSTPSTAANYLGTTSQKNQTMTYQTNPALYMPSHHKSANSAGGNTGLIGTTTTTTTGTGITSTNTGVLGNDDSKKGIDDIVQRILKEQKAKEDQDKLNQKKLEQDKMVQEILNKHKLQQQQGSSTSYQTTSVTSSIPSYTPSTTPNSYQYPSSITTAATSPYLTSSPIKGLTSINTTTTTNNIGNPVSYAGTYGISSLQSSNNTQK</sequence>
<dbReference type="AlphaFoldDB" id="I7M6J2"/>
<organism evidence="2 3">
    <name type="scientific">Tetrahymena thermophila (strain SB210)</name>
    <dbReference type="NCBI Taxonomy" id="312017"/>
    <lineage>
        <taxon>Eukaryota</taxon>
        <taxon>Sar</taxon>
        <taxon>Alveolata</taxon>
        <taxon>Ciliophora</taxon>
        <taxon>Intramacronucleata</taxon>
        <taxon>Oligohymenophorea</taxon>
        <taxon>Hymenostomatida</taxon>
        <taxon>Tetrahymenina</taxon>
        <taxon>Tetrahymenidae</taxon>
        <taxon>Tetrahymena</taxon>
    </lineage>
</organism>
<evidence type="ECO:0000313" key="2">
    <source>
        <dbReference type="EMBL" id="EAR85306.1"/>
    </source>
</evidence>
<feature type="compositionally biased region" description="Polar residues" evidence="1">
    <location>
        <begin position="268"/>
        <end position="287"/>
    </location>
</feature>
<dbReference type="GeneID" id="7844964"/>
<feature type="region of interest" description="Disordered" evidence="1">
    <location>
        <begin position="70"/>
        <end position="172"/>
    </location>
</feature>
<dbReference type="InParanoid" id="I7M6J2"/>
<accession>I7M6J2</accession>
<keyword evidence="3" id="KW-1185">Reference proteome</keyword>
<evidence type="ECO:0000256" key="1">
    <source>
        <dbReference type="SAM" id="MobiDB-lite"/>
    </source>
</evidence>
<name>I7M6J2_TETTS</name>
<feature type="compositionally biased region" description="Polar residues" evidence="1">
    <location>
        <begin position="98"/>
        <end position="111"/>
    </location>
</feature>
<feature type="region of interest" description="Disordered" evidence="1">
    <location>
        <begin position="474"/>
        <end position="505"/>
    </location>
</feature>
<feature type="compositionally biased region" description="Low complexity" evidence="1">
    <location>
        <begin position="477"/>
        <end position="505"/>
    </location>
</feature>
<feature type="region of interest" description="Disordered" evidence="1">
    <location>
        <begin position="268"/>
        <end position="315"/>
    </location>
</feature>
<protein>
    <submittedName>
        <fullName evidence="2">Uncharacterized protein</fullName>
    </submittedName>
</protein>
<dbReference type="Proteomes" id="UP000009168">
    <property type="component" value="Unassembled WGS sequence"/>
</dbReference>
<feature type="compositionally biased region" description="Polar residues" evidence="1">
    <location>
        <begin position="122"/>
        <end position="155"/>
    </location>
</feature>
<evidence type="ECO:0000313" key="3">
    <source>
        <dbReference type="Proteomes" id="UP000009168"/>
    </source>
</evidence>
<dbReference type="KEGG" id="tet:TTHERM_00470790"/>